<keyword evidence="4" id="KW-1185">Reference proteome</keyword>
<protein>
    <submittedName>
        <fullName evidence="3">Uncharacterized protein</fullName>
    </submittedName>
</protein>
<evidence type="ECO:0000256" key="2">
    <source>
        <dbReference type="ARBA" id="ARBA00022737"/>
    </source>
</evidence>
<dbReference type="Proteomes" id="UP001488838">
    <property type="component" value="Unassembled WGS sequence"/>
</dbReference>
<dbReference type="InterPro" id="IPR015943">
    <property type="entry name" value="WD40/YVTN_repeat-like_dom_sf"/>
</dbReference>
<dbReference type="GO" id="GO:0002183">
    <property type="term" value="P:cytoplasmic translational initiation"/>
    <property type="evidence" value="ECO:0007669"/>
    <property type="project" value="TreeGrafter"/>
</dbReference>
<evidence type="ECO:0000313" key="3">
    <source>
        <dbReference type="EMBL" id="KAK7803137.1"/>
    </source>
</evidence>
<dbReference type="EMBL" id="JBBHLL010000431">
    <property type="protein sequence ID" value="KAK7803137.1"/>
    <property type="molecule type" value="Genomic_DNA"/>
</dbReference>
<dbReference type="SUPFAM" id="SSF50952">
    <property type="entry name" value="Soluble quinoprotein glucose dehydrogenase"/>
    <property type="match status" value="1"/>
</dbReference>
<name>A0AAW0HLW2_MYOGA</name>
<dbReference type="GO" id="GO:0071541">
    <property type="term" value="C:eukaryotic translation initiation factor 3 complex, eIF3m"/>
    <property type="evidence" value="ECO:0007669"/>
    <property type="project" value="TreeGrafter"/>
</dbReference>
<organism evidence="3 4">
    <name type="scientific">Myodes glareolus</name>
    <name type="common">Bank vole</name>
    <name type="synonym">Clethrionomys glareolus</name>
    <dbReference type="NCBI Taxonomy" id="447135"/>
    <lineage>
        <taxon>Eukaryota</taxon>
        <taxon>Metazoa</taxon>
        <taxon>Chordata</taxon>
        <taxon>Craniata</taxon>
        <taxon>Vertebrata</taxon>
        <taxon>Euteleostomi</taxon>
        <taxon>Mammalia</taxon>
        <taxon>Eutheria</taxon>
        <taxon>Euarchontoglires</taxon>
        <taxon>Glires</taxon>
        <taxon>Rodentia</taxon>
        <taxon>Myomorpha</taxon>
        <taxon>Muroidea</taxon>
        <taxon>Cricetidae</taxon>
        <taxon>Arvicolinae</taxon>
        <taxon>Myodes</taxon>
    </lineage>
</organism>
<dbReference type="InterPro" id="IPR011041">
    <property type="entry name" value="Quinoprot_gluc/sorb_DH_b-prop"/>
</dbReference>
<evidence type="ECO:0000313" key="4">
    <source>
        <dbReference type="Proteomes" id="UP001488838"/>
    </source>
</evidence>
<evidence type="ECO:0000256" key="1">
    <source>
        <dbReference type="ARBA" id="ARBA00022574"/>
    </source>
</evidence>
<reference evidence="3 4" key="1">
    <citation type="journal article" date="2023" name="bioRxiv">
        <title>Conserved and derived expression patterns and positive selection on dental genes reveal complex evolutionary context of ever-growing rodent molars.</title>
        <authorList>
            <person name="Calamari Z.T."/>
            <person name="Song A."/>
            <person name="Cohen E."/>
            <person name="Akter M."/>
            <person name="Roy R.D."/>
            <person name="Hallikas O."/>
            <person name="Christensen M.M."/>
            <person name="Li P."/>
            <person name="Marangoni P."/>
            <person name="Jernvall J."/>
            <person name="Klein O.D."/>
        </authorList>
    </citation>
    <scope>NUCLEOTIDE SEQUENCE [LARGE SCALE GENOMIC DNA]</scope>
    <source>
        <strain evidence="3">V071</strain>
    </source>
</reference>
<dbReference type="Gene3D" id="2.130.10.10">
    <property type="entry name" value="YVTN repeat-like/Quinoprotein amine dehydrogenase"/>
    <property type="match status" value="1"/>
</dbReference>
<dbReference type="PANTHER" id="PTHR19877:SF1">
    <property type="entry name" value="EUKARYOTIC TRANSLATION INITIATION FACTOR 3 SUBUNIT I"/>
    <property type="match status" value="1"/>
</dbReference>
<comment type="caution">
    <text evidence="3">The sequence shown here is derived from an EMBL/GenBank/DDBJ whole genome shotgun (WGS) entry which is preliminary data.</text>
</comment>
<sequence>MKSPTEDSLKTEHAIPPNFGNVVLGGGQEAMDVTATSTRIDKFEAAFFRVAFEEEFGRVKGHFRPISSVAFHPHGKSYSSVGKDGYTTIATLTHSTLSLRPKKLDFHPH</sequence>
<keyword evidence="2" id="KW-0677">Repeat</keyword>
<dbReference type="GO" id="GO:0003723">
    <property type="term" value="F:RNA binding"/>
    <property type="evidence" value="ECO:0007669"/>
    <property type="project" value="TreeGrafter"/>
</dbReference>
<keyword evidence="1" id="KW-0853">WD repeat</keyword>
<gene>
    <name evidence="3" type="ORF">U0070_004176</name>
</gene>
<dbReference type="PANTHER" id="PTHR19877">
    <property type="entry name" value="EUKARYOTIC TRANSLATION INITIATION FACTOR 3 SUBUNIT I"/>
    <property type="match status" value="1"/>
</dbReference>
<accession>A0AAW0HLW2</accession>
<dbReference type="AlphaFoldDB" id="A0AAW0HLW2"/>
<dbReference type="GO" id="GO:0003743">
    <property type="term" value="F:translation initiation factor activity"/>
    <property type="evidence" value="ECO:0007669"/>
    <property type="project" value="TreeGrafter"/>
</dbReference>
<proteinExistence type="predicted"/>